<name>A0A5C5XSC2_9BACT</name>
<feature type="domain" description="YcxB-like C-terminal" evidence="2">
    <location>
        <begin position="122"/>
        <end position="182"/>
    </location>
</feature>
<evidence type="ECO:0000313" key="3">
    <source>
        <dbReference type="EMBL" id="TWT66107.1"/>
    </source>
</evidence>
<keyword evidence="1" id="KW-0812">Transmembrane</keyword>
<protein>
    <recommendedName>
        <fullName evidence="2">YcxB-like C-terminal domain-containing protein</fullName>
    </recommendedName>
</protein>
<sequence length="190" mass="21599">MSPANPYEPPTPVSRPDDDAAIGSADTITATYLFTADHLLETLSRYRSQHLGRRIWTWFRFAIAIMLLAAALVGLFVPQYIASAVMFAMAVFMFFPHKIDNFFARRNFRRSPYCNTEHTMRFSDQGLESSSDVQESTLKWGAFSQAVIFPDGILIFQGPKMVHWIPDDSLQRSSDAERLRELVTSKLPTN</sequence>
<dbReference type="Pfam" id="PF14317">
    <property type="entry name" value="YcxB"/>
    <property type="match status" value="1"/>
</dbReference>
<comment type="caution">
    <text evidence="3">The sequence shown here is derived from an EMBL/GenBank/DDBJ whole genome shotgun (WGS) entry which is preliminary data.</text>
</comment>
<organism evidence="3 4">
    <name type="scientific">Allorhodopirellula solitaria</name>
    <dbReference type="NCBI Taxonomy" id="2527987"/>
    <lineage>
        <taxon>Bacteria</taxon>
        <taxon>Pseudomonadati</taxon>
        <taxon>Planctomycetota</taxon>
        <taxon>Planctomycetia</taxon>
        <taxon>Pirellulales</taxon>
        <taxon>Pirellulaceae</taxon>
        <taxon>Allorhodopirellula</taxon>
    </lineage>
</organism>
<dbReference type="AlphaFoldDB" id="A0A5C5XSC2"/>
<keyword evidence="4" id="KW-1185">Reference proteome</keyword>
<dbReference type="EMBL" id="SJPK01000006">
    <property type="protein sequence ID" value="TWT66107.1"/>
    <property type="molecule type" value="Genomic_DNA"/>
</dbReference>
<proteinExistence type="predicted"/>
<dbReference type="Proteomes" id="UP000318053">
    <property type="component" value="Unassembled WGS sequence"/>
</dbReference>
<evidence type="ECO:0000256" key="1">
    <source>
        <dbReference type="SAM" id="Phobius"/>
    </source>
</evidence>
<keyword evidence="1" id="KW-1133">Transmembrane helix</keyword>
<gene>
    <name evidence="3" type="ORF">CA85_29710</name>
</gene>
<feature type="transmembrane region" description="Helical" evidence="1">
    <location>
        <begin position="80"/>
        <end position="99"/>
    </location>
</feature>
<keyword evidence="1" id="KW-0472">Membrane</keyword>
<accession>A0A5C5XSC2</accession>
<feature type="transmembrane region" description="Helical" evidence="1">
    <location>
        <begin position="55"/>
        <end position="74"/>
    </location>
</feature>
<dbReference type="OrthoDB" id="270048at2"/>
<reference evidence="3 4" key="1">
    <citation type="submission" date="2019-02" db="EMBL/GenBank/DDBJ databases">
        <title>Deep-cultivation of Planctomycetes and their phenomic and genomic characterization uncovers novel biology.</title>
        <authorList>
            <person name="Wiegand S."/>
            <person name="Jogler M."/>
            <person name="Boedeker C."/>
            <person name="Pinto D."/>
            <person name="Vollmers J."/>
            <person name="Rivas-Marin E."/>
            <person name="Kohn T."/>
            <person name="Peeters S.H."/>
            <person name="Heuer A."/>
            <person name="Rast P."/>
            <person name="Oberbeckmann S."/>
            <person name="Bunk B."/>
            <person name="Jeske O."/>
            <person name="Meyerdierks A."/>
            <person name="Storesund J.E."/>
            <person name="Kallscheuer N."/>
            <person name="Luecker S."/>
            <person name="Lage O.M."/>
            <person name="Pohl T."/>
            <person name="Merkel B.J."/>
            <person name="Hornburger P."/>
            <person name="Mueller R.-W."/>
            <person name="Bruemmer F."/>
            <person name="Labrenz M."/>
            <person name="Spormann A.M."/>
            <person name="Op Den Camp H."/>
            <person name="Overmann J."/>
            <person name="Amann R."/>
            <person name="Jetten M.S.M."/>
            <person name="Mascher T."/>
            <person name="Medema M.H."/>
            <person name="Devos D.P."/>
            <person name="Kaster A.-K."/>
            <person name="Ovreas L."/>
            <person name="Rohde M."/>
            <person name="Galperin M.Y."/>
            <person name="Jogler C."/>
        </authorList>
    </citation>
    <scope>NUCLEOTIDE SEQUENCE [LARGE SCALE GENOMIC DNA]</scope>
    <source>
        <strain evidence="3 4">CA85</strain>
    </source>
</reference>
<evidence type="ECO:0000313" key="4">
    <source>
        <dbReference type="Proteomes" id="UP000318053"/>
    </source>
</evidence>
<dbReference type="RefSeq" id="WP_146391920.1">
    <property type="nucleotide sequence ID" value="NZ_SJPK01000006.1"/>
</dbReference>
<dbReference type="InterPro" id="IPR025588">
    <property type="entry name" value="YcxB-like_C"/>
</dbReference>
<evidence type="ECO:0000259" key="2">
    <source>
        <dbReference type="Pfam" id="PF14317"/>
    </source>
</evidence>